<keyword evidence="3" id="KW-1185">Reference proteome</keyword>
<dbReference type="Proteomes" id="UP001515480">
    <property type="component" value="Unassembled WGS sequence"/>
</dbReference>
<feature type="region of interest" description="Disordered" evidence="1">
    <location>
        <begin position="1"/>
        <end position="86"/>
    </location>
</feature>
<name>A0AB34JZU4_PRYPA</name>
<dbReference type="EMBL" id="JBGBPQ010000003">
    <property type="protein sequence ID" value="KAL1526627.1"/>
    <property type="molecule type" value="Genomic_DNA"/>
</dbReference>
<evidence type="ECO:0000313" key="3">
    <source>
        <dbReference type="Proteomes" id="UP001515480"/>
    </source>
</evidence>
<feature type="compositionally biased region" description="Basic residues" evidence="1">
    <location>
        <begin position="49"/>
        <end position="58"/>
    </location>
</feature>
<organism evidence="2 3">
    <name type="scientific">Prymnesium parvum</name>
    <name type="common">Toxic golden alga</name>
    <dbReference type="NCBI Taxonomy" id="97485"/>
    <lineage>
        <taxon>Eukaryota</taxon>
        <taxon>Haptista</taxon>
        <taxon>Haptophyta</taxon>
        <taxon>Prymnesiophyceae</taxon>
        <taxon>Prymnesiales</taxon>
        <taxon>Prymnesiaceae</taxon>
        <taxon>Prymnesium</taxon>
    </lineage>
</organism>
<evidence type="ECO:0000256" key="1">
    <source>
        <dbReference type="SAM" id="MobiDB-lite"/>
    </source>
</evidence>
<feature type="compositionally biased region" description="Gly residues" evidence="1">
    <location>
        <begin position="107"/>
        <end position="116"/>
    </location>
</feature>
<dbReference type="AlphaFoldDB" id="A0AB34JZU4"/>
<protein>
    <submittedName>
        <fullName evidence="2">Uncharacterized protein</fullName>
    </submittedName>
</protein>
<sequence>MWVCGREAPSMSGRGNATAAADPTERMSGASPPAFCEWAAARDGDQLSPRRRSRRRLARGGGGGGAAAAGGHLGDEARDDAVRRRRCRRAQPAAQIEWRCGTCRRLFGGGGEGEQLGGARRDERERRRARAPASEGRWEEGGVGGE</sequence>
<feature type="compositionally biased region" description="Gly residues" evidence="1">
    <location>
        <begin position="59"/>
        <end position="72"/>
    </location>
</feature>
<proteinExistence type="predicted"/>
<evidence type="ECO:0000313" key="2">
    <source>
        <dbReference type="EMBL" id="KAL1526627.1"/>
    </source>
</evidence>
<comment type="caution">
    <text evidence="2">The sequence shown here is derived from an EMBL/GenBank/DDBJ whole genome shotgun (WGS) entry which is preliminary data.</text>
</comment>
<feature type="compositionally biased region" description="Basic and acidic residues" evidence="1">
    <location>
        <begin position="73"/>
        <end position="82"/>
    </location>
</feature>
<feature type="region of interest" description="Disordered" evidence="1">
    <location>
        <begin position="105"/>
        <end position="146"/>
    </location>
</feature>
<gene>
    <name evidence="2" type="ORF">AB1Y20_015331</name>
</gene>
<reference evidence="2 3" key="1">
    <citation type="journal article" date="2024" name="Science">
        <title>Giant polyketide synthase enzymes in the biosynthesis of giant marine polyether toxins.</title>
        <authorList>
            <person name="Fallon T.R."/>
            <person name="Shende V.V."/>
            <person name="Wierzbicki I.H."/>
            <person name="Pendleton A.L."/>
            <person name="Watervoot N.F."/>
            <person name="Auber R.P."/>
            <person name="Gonzalez D.J."/>
            <person name="Wisecaver J.H."/>
            <person name="Moore B.S."/>
        </authorList>
    </citation>
    <scope>NUCLEOTIDE SEQUENCE [LARGE SCALE GENOMIC DNA]</scope>
    <source>
        <strain evidence="2 3">12B1</strain>
    </source>
</reference>
<accession>A0AB34JZU4</accession>